<reference evidence="3" key="1">
    <citation type="submission" date="2012-12" db="EMBL/GenBank/DDBJ databases">
        <title>Identification and characterization of a phenylalanine ammonia-lyase gene family in Isatis indigotica Fort.</title>
        <authorList>
            <person name="Liu Q."/>
            <person name="Chen J."/>
            <person name="Zhou X."/>
            <person name="Di P."/>
            <person name="Xiao Y."/>
            <person name="Xuan H."/>
            <person name="Zhang L."/>
            <person name="Chen W."/>
        </authorList>
    </citation>
    <scope>NUCLEOTIDE SEQUENCE</scope>
    <source>
        <tissue evidence="3">Salivary gland</tissue>
    </source>
</reference>
<evidence type="ECO:0000313" key="3">
    <source>
        <dbReference type="EMBL" id="JAA69243.1"/>
    </source>
</evidence>
<dbReference type="InterPro" id="IPR002223">
    <property type="entry name" value="Kunitz_BPTI"/>
</dbReference>
<proteinExistence type="evidence at transcript level"/>
<feature type="signal peptide" evidence="1">
    <location>
        <begin position="1"/>
        <end position="19"/>
    </location>
</feature>
<dbReference type="Pfam" id="PF00014">
    <property type="entry name" value="Kunitz_BPTI"/>
    <property type="match status" value="1"/>
</dbReference>
<feature type="chain" id="PRO_5005517148" evidence="1">
    <location>
        <begin position="20"/>
        <end position="93"/>
    </location>
</feature>
<protein>
    <submittedName>
        <fullName evidence="3">Putative salivary kunitz domain protein</fullName>
    </submittedName>
</protein>
<evidence type="ECO:0000259" key="2">
    <source>
        <dbReference type="PROSITE" id="PS50279"/>
    </source>
</evidence>
<feature type="domain" description="BPTI/Kunitz inhibitor" evidence="2">
    <location>
        <begin position="25"/>
        <end position="80"/>
    </location>
</feature>
<dbReference type="PROSITE" id="PS50279">
    <property type="entry name" value="BPTI_KUNITZ_2"/>
    <property type="match status" value="1"/>
</dbReference>
<dbReference type="Gene3D" id="4.10.410.10">
    <property type="entry name" value="Pancreatic trypsin inhibitor Kunitz domain"/>
    <property type="match status" value="1"/>
</dbReference>
<dbReference type="SUPFAM" id="SSF57362">
    <property type="entry name" value="BPTI-like"/>
    <property type="match status" value="1"/>
</dbReference>
<name>A0A0K8REG5_IXORI</name>
<sequence>MKLLLIAVVISIHTTGVLTTANARCQPLYNGGRGGSGGANVQQKWSFNPESNRCQAVMVHSFCQKSRNCFPTEEECEEYCDPTTQSFKQELEN</sequence>
<keyword evidence="1" id="KW-0732">Signal</keyword>
<dbReference type="AlphaFoldDB" id="A0A0K8REG5"/>
<accession>A0A0K8REG5</accession>
<evidence type="ECO:0000256" key="1">
    <source>
        <dbReference type="SAM" id="SignalP"/>
    </source>
</evidence>
<dbReference type="GO" id="GO:0004867">
    <property type="term" value="F:serine-type endopeptidase inhibitor activity"/>
    <property type="evidence" value="ECO:0007669"/>
    <property type="project" value="InterPro"/>
</dbReference>
<dbReference type="EMBL" id="GADI01004565">
    <property type="protein sequence ID" value="JAA69243.1"/>
    <property type="molecule type" value="mRNA"/>
</dbReference>
<dbReference type="InterPro" id="IPR036880">
    <property type="entry name" value="Kunitz_BPTI_sf"/>
</dbReference>
<organism evidence="3">
    <name type="scientific">Ixodes ricinus</name>
    <name type="common">Common tick</name>
    <name type="synonym">Acarus ricinus</name>
    <dbReference type="NCBI Taxonomy" id="34613"/>
    <lineage>
        <taxon>Eukaryota</taxon>
        <taxon>Metazoa</taxon>
        <taxon>Ecdysozoa</taxon>
        <taxon>Arthropoda</taxon>
        <taxon>Chelicerata</taxon>
        <taxon>Arachnida</taxon>
        <taxon>Acari</taxon>
        <taxon>Parasitiformes</taxon>
        <taxon>Ixodida</taxon>
        <taxon>Ixodoidea</taxon>
        <taxon>Ixodidae</taxon>
        <taxon>Ixodinae</taxon>
        <taxon>Ixodes</taxon>
    </lineage>
</organism>